<proteinExistence type="predicted"/>
<evidence type="ECO:0000313" key="1">
    <source>
        <dbReference type="EMBL" id="KMQ91471.1"/>
    </source>
</evidence>
<comment type="caution">
    <text evidence="1">The sequence shown here is derived from an EMBL/GenBank/DDBJ whole genome shotgun (WGS) entry which is preliminary data.</text>
</comment>
<evidence type="ECO:0000313" key="2">
    <source>
        <dbReference type="Proteomes" id="UP000036403"/>
    </source>
</evidence>
<reference evidence="1 2" key="1">
    <citation type="submission" date="2015-04" db="EMBL/GenBank/DDBJ databases">
        <title>Lasius niger genome sequencing.</title>
        <authorList>
            <person name="Konorov E.A."/>
            <person name="Nikitin M.A."/>
            <person name="Kirill M.V."/>
            <person name="Chang P."/>
        </authorList>
    </citation>
    <scope>NUCLEOTIDE SEQUENCE [LARGE SCALE GENOMIC DNA]</scope>
    <source>
        <tissue evidence="1">Whole</tissue>
    </source>
</reference>
<sequence>MCSLTADTSIGIGKKRVVRNRLCRVGGWKESKAEKGSLKGARRNPRIPTELKGQYGFLIRSGMLVPEPRQ</sequence>
<organism evidence="1 2">
    <name type="scientific">Lasius niger</name>
    <name type="common">Black garden ant</name>
    <dbReference type="NCBI Taxonomy" id="67767"/>
    <lineage>
        <taxon>Eukaryota</taxon>
        <taxon>Metazoa</taxon>
        <taxon>Ecdysozoa</taxon>
        <taxon>Arthropoda</taxon>
        <taxon>Hexapoda</taxon>
        <taxon>Insecta</taxon>
        <taxon>Pterygota</taxon>
        <taxon>Neoptera</taxon>
        <taxon>Endopterygota</taxon>
        <taxon>Hymenoptera</taxon>
        <taxon>Apocrita</taxon>
        <taxon>Aculeata</taxon>
        <taxon>Formicoidea</taxon>
        <taxon>Formicidae</taxon>
        <taxon>Formicinae</taxon>
        <taxon>Lasius</taxon>
        <taxon>Lasius</taxon>
    </lineage>
</organism>
<dbReference type="PaxDb" id="67767-A0A0J7KMJ5"/>
<gene>
    <name evidence="1" type="ORF">RF55_8653</name>
</gene>
<dbReference type="Proteomes" id="UP000036403">
    <property type="component" value="Unassembled WGS sequence"/>
</dbReference>
<protein>
    <submittedName>
        <fullName evidence="1">Uncharacterized protein</fullName>
    </submittedName>
</protein>
<name>A0A0J7KMJ5_LASNI</name>
<accession>A0A0J7KMJ5</accession>
<keyword evidence="2" id="KW-1185">Reference proteome</keyword>
<dbReference type="AlphaFoldDB" id="A0A0J7KMJ5"/>
<dbReference type="EMBL" id="LBMM01005491">
    <property type="protein sequence ID" value="KMQ91471.1"/>
    <property type="molecule type" value="Genomic_DNA"/>
</dbReference>